<evidence type="ECO:0000313" key="2">
    <source>
        <dbReference type="EMBL" id="MDU9003201.1"/>
    </source>
</evidence>
<dbReference type="InterPro" id="IPR027920">
    <property type="entry name" value="DUF4453"/>
</dbReference>
<proteinExistence type="predicted"/>
<feature type="domain" description="YARHG" evidence="1">
    <location>
        <begin position="19"/>
        <end position="93"/>
    </location>
</feature>
<accession>A0ABU3VAK7</accession>
<evidence type="ECO:0000259" key="1">
    <source>
        <dbReference type="SMART" id="SM01324"/>
    </source>
</evidence>
<evidence type="ECO:0000313" key="3">
    <source>
        <dbReference type="Proteomes" id="UP001255416"/>
    </source>
</evidence>
<dbReference type="EMBL" id="JASMWN010000003">
    <property type="protein sequence ID" value="MDU9003201.1"/>
    <property type="molecule type" value="Genomic_DNA"/>
</dbReference>
<dbReference type="SMART" id="SM01324">
    <property type="entry name" value="YARHG"/>
    <property type="match status" value="1"/>
</dbReference>
<reference evidence="3" key="1">
    <citation type="submission" date="2023-05" db="EMBL/GenBank/DDBJ databases">
        <title>Sedimentitalea sp. nov. JM2-8.</title>
        <authorList>
            <person name="Huang J."/>
        </authorList>
    </citation>
    <scope>NUCLEOTIDE SEQUENCE [LARGE SCALE GENOMIC DNA]</scope>
    <source>
        <strain evidence="3">KHS03</strain>
    </source>
</reference>
<dbReference type="Pfam" id="PF14627">
    <property type="entry name" value="DUF4453"/>
    <property type="match status" value="1"/>
</dbReference>
<dbReference type="InterPro" id="IPR025582">
    <property type="entry name" value="YARHG_dom"/>
</dbReference>
<dbReference type="Pfam" id="PF13308">
    <property type="entry name" value="YARHG"/>
    <property type="match status" value="1"/>
</dbReference>
<organism evidence="2 3">
    <name type="scientific">Sedimentitalea todarodis</name>
    <dbReference type="NCBI Taxonomy" id="1631240"/>
    <lineage>
        <taxon>Bacteria</taxon>
        <taxon>Pseudomonadati</taxon>
        <taxon>Pseudomonadota</taxon>
        <taxon>Alphaproteobacteria</taxon>
        <taxon>Rhodobacterales</taxon>
        <taxon>Paracoccaceae</taxon>
        <taxon>Sedimentitalea</taxon>
    </lineage>
</organism>
<dbReference type="Proteomes" id="UP001255416">
    <property type="component" value="Unassembled WGS sequence"/>
</dbReference>
<name>A0ABU3VAK7_9RHOB</name>
<protein>
    <submittedName>
        <fullName evidence="2">DUF4453 domain-containing protein</fullName>
    </submittedName>
</protein>
<gene>
    <name evidence="2" type="ORF">QO231_04965</name>
</gene>
<keyword evidence="3" id="KW-1185">Reference proteome</keyword>
<comment type="caution">
    <text evidence="2">The sequence shown here is derived from an EMBL/GenBank/DDBJ whole genome shotgun (WGS) entry which is preliminary data.</text>
</comment>
<sequence>MAPALDANPLDAHSRAMRFLFIVPLLWLAVPAQAETGCEDVWFTRNLIMDRAGYCFDSALGQALFDNSDCIGKQVQPDPYYRPVINEILRLEVEHACRIDTNRQWLDMDDINFRRVLTDFPVRDEFEGGCLGWTGPQTPLYDGHHEPFRAIGQVGPGDYVHFAHYAVQGAGEAGWRYVTVHAPVWGPFKSAGWMYWPGEEPCADYAG</sequence>